<dbReference type="EMBL" id="CP143786">
    <property type="protein sequence ID" value="WVN87745.1"/>
    <property type="molecule type" value="Genomic_DNA"/>
</dbReference>
<evidence type="ECO:0000256" key="1">
    <source>
        <dbReference type="ARBA" id="ARBA00004123"/>
    </source>
</evidence>
<dbReference type="Pfam" id="PF10187">
    <property type="entry name" value="FAM192A_Fyv6_N"/>
    <property type="match status" value="1"/>
</dbReference>
<keyword evidence="5" id="KW-1185">Reference proteome</keyword>
<dbReference type="RefSeq" id="XP_066068445.1">
    <property type="nucleotide sequence ID" value="XM_066212348.1"/>
</dbReference>
<keyword evidence="2" id="KW-0539">Nucleus</keyword>
<evidence type="ECO:0000256" key="2">
    <source>
        <dbReference type="ARBA" id="ARBA00023242"/>
    </source>
</evidence>
<evidence type="ECO:0000313" key="4">
    <source>
        <dbReference type="EMBL" id="WVN87745.1"/>
    </source>
</evidence>
<dbReference type="PANTHER" id="PTHR13495:SF0">
    <property type="entry name" value="PSME3-INTERACTING PROTEIN"/>
    <property type="match status" value="1"/>
</dbReference>
<dbReference type="KEGG" id="cdep:91087151"/>
<dbReference type="PANTHER" id="PTHR13495">
    <property type="entry name" value="NEFA-INTERACTING NUCLEAR PROTEIN NIP30"/>
    <property type="match status" value="1"/>
</dbReference>
<reference evidence="4" key="2">
    <citation type="journal article" date="2022" name="Elife">
        <title>Obligate sexual reproduction of a homothallic fungus closely related to the Cryptococcus pathogenic species complex.</title>
        <authorList>
            <person name="Passer A.R."/>
            <person name="Clancey S.A."/>
            <person name="Shea T."/>
            <person name="David-Palma M."/>
            <person name="Averette A.F."/>
            <person name="Boekhout T."/>
            <person name="Porcel B.M."/>
            <person name="Nowrousian M."/>
            <person name="Cuomo C.A."/>
            <person name="Sun S."/>
            <person name="Heitman J."/>
            <person name="Coelho M.A."/>
        </authorList>
    </citation>
    <scope>NUCLEOTIDE SEQUENCE</scope>
    <source>
        <strain evidence="4">CBS 7841</strain>
    </source>
</reference>
<comment type="subcellular location">
    <subcellularLocation>
        <location evidence="1">Nucleus</location>
    </subcellularLocation>
</comment>
<dbReference type="VEuPathDB" id="FungiDB:L203_01792"/>
<reference evidence="4" key="3">
    <citation type="submission" date="2024-01" db="EMBL/GenBank/DDBJ databases">
        <authorList>
            <person name="Coelho M.A."/>
            <person name="David-Palma M."/>
            <person name="Shea T."/>
            <person name="Sun S."/>
            <person name="Cuomo C.A."/>
            <person name="Heitman J."/>
        </authorList>
    </citation>
    <scope>NUCLEOTIDE SEQUENCE</scope>
    <source>
        <strain evidence="4">CBS 7841</strain>
    </source>
</reference>
<sequence>MDSSNPLMTPASGAINSRFESQNSIEETRENRKKEWAEAYARIGQKPPPEEPSEEYDARTLFERLEAQKEIKKEEWDARMKLSNQWRGLDADEKRFLAEKEAEKREEQRKLEQAEAEEVKKYKERLAARQAAVIDTPPAPPSLAPPRSSSKKTPSKDVKKNVKSLMKGIVVKKKLKTTTLPITSPITSLSSSKIDDTENTISTEPAIVVGAKRAASDEDIGFEDDKRLKSG</sequence>
<dbReference type="GeneID" id="91087151"/>
<dbReference type="AlphaFoldDB" id="A0A1E3IPZ8"/>
<feature type="region of interest" description="Disordered" evidence="3">
    <location>
        <begin position="1"/>
        <end position="56"/>
    </location>
</feature>
<protein>
    <submittedName>
        <fullName evidence="4">Uncharacterized protein</fullName>
    </submittedName>
</protein>
<organism evidence="4 5">
    <name type="scientific">Cryptococcus depauperatus CBS 7841</name>
    <dbReference type="NCBI Taxonomy" id="1295531"/>
    <lineage>
        <taxon>Eukaryota</taxon>
        <taxon>Fungi</taxon>
        <taxon>Dikarya</taxon>
        <taxon>Basidiomycota</taxon>
        <taxon>Agaricomycotina</taxon>
        <taxon>Tremellomycetes</taxon>
        <taxon>Tremellales</taxon>
        <taxon>Cryptococcaceae</taxon>
        <taxon>Cryptococcus</taxon>
    </lineage>
</organism>
<name>A0A1E3IPZ8_9TREE</name>
<dbReference type="GO" id="GO:0005634">
    <property type="term" value="C:nucleus"/>
    <property type="evidence" value="ECO:0007669"/>
    <property type="project" value="UniProtKB-SubCell"/>
</dbReference>
<reference evidence="4" key="1">
    <citation type="submission" date="2016-06" db="EMBL/GenBank/DDBJ databases">
        <authorList>
            <person name="Cuomo C."/>
            <person name="Litvintseva A."/>
            <person name="Heitman J."/>
            <person name="Chen Y."/>
            <person name="Sun S."/>
            <person name="Springer D."/>
            <person name="Dromer F."/>
            <person name="Young S."/>
            <person name="Zeng Q."/>
            <person name="Chapman S."/>
            <person name="Gujja S."/>
            <person name="Saif S."/>
            <person name="Birren B."/>
        </authorList>
    </citation>
    <scope>NUCLEOTIDE SEQUENCE</scope>
    <source>
        <strain evidence="4">CBS 7841</strain>
    </source>
</reference>
<feature type="compositionally biased region" description="Basic and acidic residues" evidence="3">
    <location>
        <begin position="26"/>
        <end position="37"/>
    </location>
</feature>
<evidence type="ECO:0000313" key="5">
    <source>
        <dbReference type="Proteomes" id="UP000094043"/>
    </source>
</evidence>
<feature type="compositionally biased region" description="Polar residues" evidence="3">
    <location>
        <begin position="14"/>
        <end position="25"/>
    </location>
</feature>
<accession>A0A1E3IPZ8</accession>
<feature type="region of interest" description="Disordered" evidence="3">
    <location>
        <begin position="101"/>
        <end position="120"/>
    </location>
</feature>
<evidence type="ECO:0000256" key="3">
    <source>
        <dbReference type="SAM" id="MobiDB-lite"/>
    </source>
</evidence>
<gene>
    <name evidence="4" type="ORF">L203_102940</name>
</gene>
<dbReference type="Proteomes" id="UP000094043">
    <property type="component" value="Chromosome 3"/>
</dbReference>
<dbReference type="InterPro" id="IPR039845">
    <property type="entry name" value="FAM192A"/>
</dbReference>
<dbReference type="InterPro" id="IPR019331">
    <property type="entry name" value="FAM192A/Fyv6_N"/>
</dbReference>
<proteinExistence type="predicted"/>
<dbReference type="OrthoDB" id="75720at2759"/>
<feature type="region of interest" description="Disordered" evidence="3">
    <location>
        <begin position="130"/>
        <end position="162"/>
    </location>
</feature>